<dbReference type="InterPro" id="IPR031656">
    <property type="entry name" value="DAO_C"/>
</dbReference>
<dbReference type="EMBL" id="CP000155">
    <property type="protein sequence ID" value="ABC31324.1"/>
    <property type="molecule type" value="Genomic_DNA"/>
</dbReference>
<keyword evidence="4" id="KW-0319">Glycerol metabolism</keyword>
<keyword evidence="5" id="KW-0274">FAD</keyword>
<protein>
    <submittedName>
        <fullName evidence="9">Glycerol-3-phosphate dehydrogenase</fullName>
    </submittedName>
</protein>
<evidence type="ECO:0000313" key="9">
    <source>
        <dbReference type="EMBL" id="ABC31324.1"/>
    </source>
</evidence>
<dbReference type="InterPro" id="IPR000447">
    <property type="entry name" value="G3P_DH_FAD-dep"/>
</dbReference>
<dbReference type="InterPro" id="IPR036188">
    <property type="entry name" value="FAD/NAD-bd_sf"/>
</dbReference>
<feature type="domain" description="Alpha-glycerophosphate oxidase C-terminal" evidence="8">
    <location>
        <begin position="417"/>
        <end position="510"/>
    </location>
</feature>
<keyword evidence="3" id="KW-0285">Flavoprotein</keyword>
<dbReference type="GO" id="GO:0006071">
    <property type="term" value="P:glycerol metabolic process"/>
    <property type="evidence" value="ECO:0007669"/>
    <property type="project" value="UniProtKB-KW"/>
</dbReference>
<name>Q2SDF0_HAHCH</name>
<dbReference type="Pfam" id="PF01266">
    <property type="entry name" value="DAO"/>
    <property type="match status" value="1"/>
</dbReference>
<dbReference type="Gene3D" id="1.10.8.870">
    <property type="entry name" value="Alpha-glycerophosphate oxidase, cap domain"/>
    <property type="match status" value="1"/>
</dbReference>
<feature type="domain" description="FAD dependent oxidoreductase" evidence="7">
    <location>
        <begin position="27"/>
        <end position="376"/>
    </location>
</feature>
<dbReference type="InterPro" id="IPR006076">
    <property type="entry name" value="FAD-dep_OxRdtase"/>
</dbReference>
<dbReference type="eggNOG" id="COG0578">
    <property type="taxonomic scope" value="Bacteria"/>
</dbReference>
<dbReference type="RefSeq" id="WP_011398389.1">
    <property type="nucleotide sequence ID" value="NC_007645.1"/>
</dbReference>
<dbReference type="PANTHER" id="PTHR11985:SF35">
    <property type="entry name" value="ANAEROBIC GLYCEROL-3-PHOSPHATE DEHYDROGENASE SUBUNIT A"/>
    <property type="match status" value="1"/>
</dbReference>
<gene>
    <name evidence="9" type="primary">glpD</name>
    <name evidence="9" type="ordered locus">HCH_04624</name>
</gene>
<dbReference type="GO" id="GO:0004368">
    <property type="term" value="F:glycerol-3-phosphate dehydrogenase (quinone) activity"/>
    <property type="evidence" value="ECO:0007669"/>
    <property type="project" value="InterPro"/>
</dbReference>
<evidence type="ECO:0000256" key="4">
    <source>
        <dbReference type="ARBA" id="ARBA00022798"/>
    </source>
</evidence>
<dbReference type="Pfam" id="PF16901">
    <property type="entry name" value="DAO_C"/>
    <property type="match status" value="1"/>
</dbReference>
<evidence type="ECO:0000259" key="8">
    <source>
        <dbReference type="Pfam" id="PF16901"/>
    </source>
</evidence>
<accession>Q2SDF0</accession>
<dbReference type="Proteomes" id="UP000000238">
    <property type="component" value="Chromosome"/>
</dbReference>
<dbReference type="KEGG" id="hch:HCH_04624"/>
<comment type="cofactor">
    <cofactor evidence="1">
        <name>FAD</name>
        <dbReference type="ChEBI" id="CHEBI:57692"/>
    </cofactor>
</comment>
<proteinExistence type="inferred from homology"/>
<keyword evidence="6" id="KW-0560">Oxidoreductase</keyword>
<sequence length="550" mass="61027">MDNLNYWRPQQREKLWDMLESGKHVWDLVIVGGGVTGAGVLREAVRYGLKALLVEKRDFAWGASSKSSKMVHGGLRYLASGQLSLTRHSVRERQRLLEEAPGLVEPLNFLMGHYRGEFPPGFIFQRVLDVYDRMAGARNHEAFAPEQAAYLAPGINAEGLRSLSRFGDAVTDDARLVLKILRQGVAEGGVAVNYCGAREIVRVNGRLHGVVLHDAIADRNCEVRARVVVNATGAWSDQLRMQEGVDAQIRPLRGSHLVLPHWRLPVAYAVSGFHPEDKRPVFAFPWEGVTVVGTTDLDHTQDMEQDVSISVAEMDYLMRGVNHMFPSLRLQPEEVMCTYSGIRPVVSSGAADPSKEKREHSIWNDNGLISVAGGKLTTFRLIALDVLQEAARYLDGVAFNASDARVFASGAPPYSPDCGVSASAYRRLCGRYGAAGACMLEKDKERLRPITGTNLLWGEIDHALQNESVVHLDDLMLRRTRLGLLAPNGAEAMLDEVGRRCQRYLGWSDAVWRDEANRYRNLFQRHFGVPGVTTSDDAARTQRKTEESGA</sequence>
<comment type="similarity">
    <text evidence="2">Belongs to the FAD-dependent glycerol-3-phosphate dehydrogenase family.</text>
</comment>
<dbReference type="STRING" id="349521.HCH_04624"/>
<evidence type="ECO:0000256" key="3">
    <source>
        <dbReference type="ARBA" id="ARBA00022630"/>
    </source>
</evidence>
<dbReference type="Gene3D" id="3.50.50.60">
    <property type="entry name" value="FAD/NAD(P)-binding domain"/>
    <property type="match status" value="1"/>
</dbReference>
<dbReference type="AlphaFoldDB" id="Q2SDF0"/>
<evidence type="ECO:0000256" key="5">
    <source>
        <dbReference type="ARBA" id="ARBA00022827"/>
    </source>
</evidence>
<dbReference type="PRINTS" id="PR01001">
    <property type="entry name" value="FADG3PDH"/>
</dbReference>
<evidence type="ECO:0000313" key="10">
    <source>
        <dbReference type="Proteomes" id="UP000000238"/>
    </source>
</evidence>
<evidence type="ECO:0000256" key="2">
    <source>
        <dbReference type="ARBA" id="ARBA00007330"/>
    </source>
</evidence>
<dbReference type="GO" id="GO:0046168">
    <property type="term" value="P:glycerol-3-phosphate catabolic process"/>
    <property type="evidence" value="ECO:0007669"/>
    <property type="project" value="TreeGrafter"/>
</dbReference>
<evidence type="ECO:0000256" key="1">
    <source>
        <dbReference type="ARBA" id="ARBA00001974"/>
    </source>
</evidence>
<evidence type="ECO:0000259" key="7">
    <source>
        <dbReference type="Pfam" id="PF01266"/>
    </source>
</evidence>
<dbReference type="Gene3D" id="3.30.9.10">
    <property type="entry name" value="D-Amino Acid Oxidase, subunit A, domain 2"/>
    <property type="match status" value="1"/>
</dbReference>
<reference evidence="9 10" key="1">
    <citation type="journal article" date="2005" name="Nucleic Acids Res.">
        <title>Genomic blueprint of Hahella chejuensis, a marine microbe producing an algicidal agent.</title>
        <authorList>
            <person name="Jeong H."/>
            <person name="Yim J.H."/>
            <person name="Lee C."/>
            <person name="Choi S.-H."/>
            <person name="Park Y.K."/>
            <person name="Yoon S.H."/>
            <person name="Hur C.-G."/>
            <person name="Kang H.-Y."/>
            <person name="Kim D."/>
            <person name="Lee H.H."/>
            <person name="Park K.H."/>
            <person name="Park S.-H."/>
            <person name="Park H.-S."/>
            <person name="Lee H.K."/>
            <person name="Oh T.K."/>
            <person name="Kim J.F."/>
        </authorList>
    </citation>
    <scope>NUCLEOTIDE SEQUENCE [LARGE SCALE GENOMIC DNA]</scope>
    <source>
        <strain evidence="9 10">KCTC 2396</strain>
    </source>
</reference>
<evidence type="ECO:0000256" key="6">
    <source>
        <dbReference type="ARBA" id="ARBA00023002"/>
    </source>
</evidence>
<organism evidence="9 10">
    <name type="scientific">Hahella chejuensis (strain KCTC 2396)</name>
    <dbReference type="NCBI Taxonomy" id="349521"/>
    <lineage>
        <taxon>Bacteria</taxon>
        <taxon>Pseudomonadati</taxon>
        <taxon>Pseudomonadota</taxon>
        <taxon>Gammaproteobacteria</taxon>
        <taxon>Oceanospirillales</taxon>
        <taxon>Hahellaceae</taxon>
        <taxon>Hahella</taxon>
    </lineage>
</organism>
<dbReference type="SUPFAM" id="SSF51905">
    <property type="entry name" value="FAD/NAD(P)-binding domain"/>
    <property type="match status" value="1"/>
</dbReference>
<dbReference type="InterPro" id="IPR038299">
    <property type="entry name" value="DAO_C_sf"/>
</dbReference>
<dbReference type="PANTHER" id="PTHR11985">
    <property type="entry name" value="GLYCEROL-3-PHOSPHATE DEHYDROGENASE"/>
    <property type="match status" value="1"/>
</dbReference>
<keyword evidence="10" id="KW-1185">Reference proteome</keyword>
<dbReference type="HOGENOM" id="CLU_015740_5_1_6"/>